<dbReference type="PANTHER" id="PTHR23502:SF181">
    <property type="entry name" value="MAJOR FACILITATOR SUPERFAMILY (MFS) PROFILE DOMAIN-CONTAINING PROTEIN"/>
    <property type="match status" value="1"/>
</dbReference>
<dbReference type="AlphaFoldDB" id="A0A9P8UB51"/>
<evidence type="ECO:0000256" key="1">
    <source>
        <dbReference type="ARBA" id="ARBA00004141"/>
    </source>
</evidence>
<feature type="transmembrane region" description="Helical" evidence="6">
    <location>
        <begin position="141"/>
        <end position="160"/>
    </location>
</feature>
<dbReference type="EMBL" id="JAGPXC010000015">
    <property type="protein sequence ID" value="KAH6638677.1"/>
    <property type="molecule type" value="Genomic_DNA"/>
</dbReference>
<feature type="transmembrane region" description="Helical" evidence="6">
    <location>
        <begin position="466"/>
        <end position="489"/>
    </location>
</feature>
<evidence type="ECO:0000259" key="7">
    <source>
        <dbReference type="PROSITE" id="PS50850"/>
    </source>
</evidence>
<dbReference type="Gene3D" id="1.20.1250.20">
    <property type="entry name" value="MFS general substrate transporter like domains"/>
    <property type="match status" value="1"/>
</dbReference>
<dbReference type="GO" id="GO:0005886">
    <property type="term" value="C:plasma membrane"/>
    <property type="evidence" value="ECO:0007669"/>
    <property type="project" value="TreeGrafter"/>
</dbReference>
<keyword evidence="3 6" id="KW-1133">Transmembrane helix</keyword>
<dbReference type="PANTHER" id="PTHR23502">
    <property type="entry name" value="MAJOR FACILITATOR SUPERFAMILY"/>
    <property type="match status" value="1"/>
</dbReference>
<dbReference type="GeneID" id="70133316"/>
<dbReference type="GO" id="GO:0022857">
    <property type="term" value="F:transmembrane transporter activity"/>
    <property type="evidence" value="ECO:0007669"/>
    <property type="project" value="InterPro"/>
</dbReference>
<evidence type="ECO:0000256" key="3">
    <source>
        <dbReference type="ARBA" id="ARBA00022989"/>
    </source>
</evidence>
<feature type="transmembrane region" description="Helical" evidence="6">
    <location>
        <begin position="200"/>
        <end position="223"/>
    </location>
</feature>
<reference evidence="8" key="1">
    <citation type="journal article" date="2021" name="Nat. Commun.">
        <title>Genetic determinants of endophytism in the Arabidopsis root mycobiome.</title>
        <authorList>
            <person name="Mesny F."/>
            <person name="Miyauchi S."/>
            <person name="Thiergart T."/>
            <person name="Pickel B."/>
            <person name="Atanasova L."/>
            <person name="Karlsson M."/>
            <person name="Huettel B."/>
            <person name="Barry K.W."/>
            <person name="Haridas S."/>
            <person name="Chen C."/>
            <person name="Bauer D."/>
            <person name="Andreopoulos W."/>
            <person name="Pangilinan J."/>
            <person name="LaButti K."/>
            <person name="Riley R."/>
            <person name="Lipzen A."/>
            <person name="Clum A."/>
            <person name="Drula E."/>
            <person name="Henrissat B."/>
            <person name="Kohler A."/>
            <person name="Grigoriev I.V."/>
            <person name="Martin F.M."/>
            <person name="Hacquard S."/>
        </authorList>
    </citation>
    <scope>NUCLEOTIDE SEQUENCE</scope>
    <source>
        <strain evidence="8">MPI-SDFR-AT-0073</strain>
    </source>
</reference>
<evidence type="ECO:0000313" key="9">
    <source>
        <dbReference type="Proteomes" id="UP000758603"/>
    </source>
</evidence>
<comment type="subcellular location">
    <subcellularLocation>
        <location evidence="1">Membrane</location>
        <topology evidence="1">Multi-pass membrane protein</topology>
    </subcellularLocation>
</comment>
<dbReference type="InterPro" id="IPR036259">
    <property type="entry name" value="MFS_trans_sf"/>
</dbReference>
<dbReference type="PROSITE" id="PS50850">
    <property type="entry name" value="MFS"/>
    <property type="match status" value="1"/>
</dbReference>
<feature type="transmembrane region" description="Helical" evidence="6">
    <location>
        <begin position="110"/>
        <end position="129"/>
    </location>
</feature>
<dbReference type="InterPro" id="IPR011701">
    <property type="entry name" value="MFS"/>
</dbReference>
<evidence type="ECO:0000313" key="8">
    <source>
        <dbReference type="EMBL" id="KAH6638677.1"/>
    </source>
</evidence>
<protein>
    <submittedName>
        <fullName evidence="8">Major facilitator superfamily transporter</fullName>
    </submittedName>
</protein>
<feature type="transmembrane region" description="Helical" evidence="6">
    <location>
        <begin position="404"/>
        <end position="424"/>
    </location>
</feature>
<evidence type="ECO:0000256" key="6">
    <source>
        <dbReference type="SAM" id="Phobius"/>
    </source>
</evidence>
<keyword evidence="9" id="KW-1185">Reference proteome</keyword>
<dbReference type="RefSeq" id="XP_045950949.1">
    <property type="nucleotide sequence ID" value="XM_046104425.1"/>
</dbReference>
<proteinExistence type="predicted"/>
<evidence type="ECO:0000256" key="5">
    <source>
        <dbReference type="SAM" id="MobiDB-lite"/>
    </source>
</evidence>
<dbReference type="SUPFAM" id="SSF103473">
    <property type="entry name" value="MFS general substrate transporter"/>
    <property type="match status" value="1"/>
</dbReference>
<evidence type="ECO:0000256" key="4">
    <source>
        <dbReference type="ARBA" id="ARBA00023136"/>
    </source>
</evidence>
<dbReference type="Proteomes" id="UP000758603">
    <property type="component" value="Unassembled WGS sequence"/>
</dbReference>
<keyword evidence="4 6" id="KW-0472">Membrane</keyword>
<name>A0A9P8UB51_9PEZI</name>
<sequence>MSGWKHAFALSKADVKDATPPGTVVLIEHHTDKTDPETAQSQGDGDVTLRFPRPSADPADPLNWATWRKHGVLLVVSLYALVANFTSSSIAPGLQLWMMNYPQDPRSFSVLVRLVAVNVLMMGGGNIWFVPLSNILGRRPVLIASTLMLTLCTMWCGLATNYDSLLAARIFQGMASAAADTVAPALIGDVYFMDERGRAMTVYTVCLVIGPIIGGIAGGYIAFTIGWFYVFWIGCALSAAVFVGTVLFVPETLYTRFSTPPTGAELTYGAPPKDGATHLERTPTHATVTDYKPYTFARSLGFMKPAGGWAHHFIQPWRTLGLPGTWVVMLHYGGLVGGIVTISTIGPQIVAAPPYLWGANSGLINIGALIGSILGAIYTYLLSDSRLKSQAKHESHGYAEPESRLPTMFPALLIATAGFLTFGFCAQNPSIKGWVGLEFGYGMISFGLMQVPSIGFNYLIDSYSSLAADCFVMVTILRAIIAFAWTFFVSEWIAEDGAAEAFGIFGMLMGIFGLLTVPLWLYGKRMRIATASVFGY</sequence>
<feature type="transmembrane region" description="Helical" evidence="6">
    <location>
        <begin position="326"/>
        <end position="350"/>
    </location>
</feature>
<feature type="transmembrane region" description="Helical" evidence="6">
    <location>
        <begin position="362"/>
        <end position="383"/>
    </location>
</feature>
<dbReference type="Pfam" id="PF07690">
    <property type="entry name" value="MFS_1"/>
    <property type="match status" value="1"/>
</dbReference>
<feature type="transmembrane region" description="Helical" evidence="6">
    <location>
        <begin position="71"/>
        <end position="90"/>
    </location>
</feature>
<comment type="caution">
    <text evidence="8">The sequence shown here is derived from an EMBL/GenBank/DDBJ whole genome shotgun (WGS) entry which is preliminary data.</text>
</comment>
<organism evidence="8 9">
    <name type="scientific">Truncatella angustata</name>
    <dbReference type="NCBI Taxonomy" id="152316"/>
    <lineage>
        <taxon>Eukaryota</taxon>
        <taxon>Fungi</taxon>
        <taxon>Dikarya</taxon>
        <taxon>Ascomycota</taxon>
        <taxon>Pezizomycotina</taxon>
        <taxon>Sordariomycetes</taxon>
        <taxon>Xylariomycetidae</taxon>
        <taxon>Amphisphaeriales</taxon>
        <taxon>Sporocadaceae</taxon>
        <taxon>Truncatella</taxon>
    </lineage>
</organism>
<dbReference type="OrthoDB" id="2533084at2759"/>
<evidence type="ECO:0000256" key="2">
    <source>
        <dbReference type="ARBA" id="ARBA00022692"/>
    </source>
</evidence>
<dbReference type="InterPro" id="IPR020846">
    <property type="entry name" value="MFS_dom"/>
</dbReference>
<feature type="transmembrane region" description="Helical" evidence="6">
    <location>
        <begin position="439"/>
        <end position="459"/>
    </location>
</feature>
<feature type="domain" description="Major facilitator superfamily (MFS) profile" evidence="7">
    <location>
        <begin position="72"/>
        <end position="536"/>
    </location>
</feature>
<feature type="transmembrane region" description="Helical" evidence="6">
    <location>
        <begin position="501"/>
        <end position="522"/>
    </location>
</feature>
<feature type="transmembrane region" description="Helical" evidence="6">
    <location>
        <begin position="166"/>
        <end position="188"/>
    </location>
</feature>
<feature type="transmembrane region" description="Helical" evidence="6">
    <location>
        <begin position="229"/>
        <end position="249"/>
    </location>
</feature>
<feature type="region of interest" description="Disordered" evidence="5">
    <location>
        <begin position="29"/>
        <end position="48"/>
    </location>
</feature>
<accession>A0A9P8UB51</accession>
<gene>
    <name evidence="8" type="ORF">BKA67DRAFT_589141</name>
</gene>
<keyword evidence="2 6" id="KW-0812">Transmembrane</keyword>